<keyword evidence="2" id="KW-1133">Transmembrane helix</keyword>
<dbReference type="RefSeq" id="WP_031537079.1">
    <property type="nucleotide sequence ID" value="NZ_JBBMFN010000023.1"/>
</dbReference>
<dbReference type="EMBL" id="JBBMFN010000023">
    <property type="protein sequence ID" value="MEQ2466215.1"/>
    <property type="molecule type" value="Genomic_DNA"/>
</dbReference>
<keyword evidence="2" id="KW-0812">Transmembrane</keyword>
<feature type="transmembrane region" description="Helical" evidence="2">
    <location>
        <begin position="12"/>
        <end position="33"/>
    </location>
</feature>
<reference evidence="3 4" key="1">
    <citation type="submission" date="2024-03" db="EMBL/GenBank/DDBJ databases">
        <title>Human intestinal bacterial collection.</title>
        <authorList>
            <person name="Pauvert C."/>
            <person name="Hitch T.C.A."/>
            <person name="Clavel T."/>
        </authorList>
    </citation>
    <scope>NUCLEOTIDE SEQUENCE [LARGE SCALE GENOMIC DNA]</scope>
    <source>
        <strain evidence="3 4">CLA-SR-H024</strain>
    </source>
</reference>
<evidence type="ECO:0000313" key="3">
    <source>
        <dbReference type="EMBL" id="MEQ2466215.1"/>
    </source>
</evidence>
<gene>
    <name evidence="3" type="ORF">WMO63_11125</name>
</gene>
<proteinExistence type="predicted"/>
<organism evidence="3 4">
    <name type="scientific">Niallia hominis</name>
    <dbReference type="NCBI Taxonomy" id="3133173"/>
    <lineage>
        <taxon>Bacteria</taxon>
        <taxon>Bacillati</taxon>
        <taxon>Bacillota</taxon>
        <taxon>Bacilli</taxon>
        <taxon>Bacillales</taxon>
        <taxon>Bacillaceae</taxon>
        <taxon>Niallia</taxon>
    </lineage>
</organism>
<dbReference type="Proteomes" id="UP001465426">
    <property type="component" value="Unassembled WGS sequence"/>
</dbReference>
<evidence type="ECO:0000313" key="4">
    <source>
        <dbReference type="Proteomes" id="UP001465426"/>
    </source>
</evidence>
<protein>
    <submittedName>
        <fullName evidence="3">Uncharacterized protein</fullName>
    </submittedName>
</protein>
<keyword evidence="2" id="KW-0472">Membrane</keyword>
<evidence type="ECO:0000256" key="2">
    <source>
        <dbReference type="SAM" id="Phobius"/>
    </source>
</evidence>
<name>A0ABV1EYM0_9BACI</name>
<sequence>MRYFNEKGNTLILILVLISVFSILYISIVGVSITNSKQITITEDNAQAVSIAEMGITYYKTALYNKSSEVKANSAFKDSINQSISKQISDTFGKITANNKETTEAEINKVDYFNKLTAIASNQYMEKIKTELETINRNFFQNVAVSVDSSAGSSFIISNIKQTSNQDGITYTFDSKGIDGDKEITLSSVFTIPIKLDPIVLETEASTETGDGTSEGNTDTSDDQATVKTGLTGNDVQDPGVLTACGSEGEFPNQFSSKCQYNKNTTITNNTSITNSAILKTNGTLTMSNINQFTDSTIYTTNDFYSTGNINGISSIKIHVGGEAKFNNLNSSLNNSIIEVAKDGTFENISTIDSSIYVGGKATFRNGNSFTKTKLEVKGNFESKNWNNTSDSIISIGGTAEIDNINSSFSNTVLSIKGTATINHINNPGDNSIISILGNATISTINNPSKTAIYIGGDGTINNINMGNDSKICVRGTISNPGNFNLNGNGKVYASAISSDTNNNNRSKIDTNPTNFATNCNSGFSDGDENDGGSTAPETVYIPAIANDLRVEDSEINVDYNY</sequence>
<accession>A0ABV1EYM0</accession>
<comment type="caution">
    <text evidence="3">The sequence shown here is derived from an EMBL/GenBank/DDBJ whole genome shotgun (WGS) entry which is preliminary data.</text>
</comment>
<feature type="region of interest" description="Disordered" evidence="1">
    <location>
        <begin position="205"/>
        <end position="233"/>
    </location>
</feature>
<evidence type="ECO:0000256" key="1">
    <source>
        <dbReference type="SAM" id="MobiDB-lite"/>
    </source>
</evidence>
<keyword evidence="4" id="KW-1185">Reference proteome</keyword>